<dbReference type="EMBL" id="JBFOLJ010000007">
    <property type="protein sequence ID" value="KAL2522119.1"/>
    <property type="molecule type" value="Genomic_DNA"/>
</dbReference>
<evidence type="ECO:0000313" key="3">
    <source>
        <dbReference type="Proteomes" id="UP001604277"/>
    </source>
</evidence>
<gene>
    <name evidence="2" type="ORF">Fot_26042</name>
</gene>
<evidence type="ECO:0000313" key="2">
    <source>
        <dbReference type="EMBL" id="KAL2522119.1"/>
    </source>
</evidence>
<organism evidence="2 3">
    <name type="scientific">Forsythia ovata</name>
    <dbReference type="NCBI Taxonomy" id="205694"/>
    <lineage>
        <taxon>Eukaryota</taxon>
        <taxon>Viridiplantae</taxon>
        <taxon>Streptophyta</taxon>
        <taxon>Embryophyta</taxon>
        <taxon>Tracheophyta</taxon>
        <taxon>Spermatophyta</taxon>
        <taxon>Magnoliopsida</taxon>
        <taxon>eudicotyledons</taxon>
        <taxon>Gunneridae</taxon>
        <taxon>Pentapetalae</taxon>
        <taxon>asterids</taxon>
        <taxon>lamiids</taxon>
        <taxon>Lamiales</taxon>
        <taxon>Oleaceae</taxon>
        <taxon>Forsythieae</taxon>
        <taxon>Forsythia</taxon>
    </lineage>
</organism>
<name>A0ABD1UAR7_9LAMI</name>
<comment type="caution">
    <text evidence="2">The sequence shown here is derived from an EMBL/GenBank/DDBJ whole genome shotgun (WGS) entry which is preliminary data.</text>
</comment>
<feature type="region of interest" description="Disordered" evidence="1">
    <location>
        <begin position="78"/>
        <end position="141"/>
    </location>
</feature>
<sequence>MRGIFAHKGQEIIPHTGPSADTSADFIFDFMNTSENALVFHVVSMTNVIRRGRIVEDVSLLHLASPTVSGSRPIVLQGPETVVDNPPIPLAPEVRADIPSPSNPTGHGSPPSNVRPSTKRKPKVESGEQASQTPVSPPLGRREYINIGARQDKLDPSVVDKLPSAVALVATSVHKYWTSFFGKAVDTAEVTELMKLVEMYTSCSHVLNCELYTMLEMKVDEIQSVLGEDENAEAMRVEIKRLQA</sequence>
<feature type="compositionally biased region" description="Polar residues" evidence="1">
    <location>
        <begin position="103"/>
        <end position="116"/>
    </location>
</feature>
<dbReference type="AlphaFoldDB" id="A0ABD1UAR7"/>
<keyword evidence="3" id="KW-1185">Reference proteome</keyword>
<protein>
    <submittedName>
        <fullName evidence="2">Uncharacterized protein</fullName>
    </submittedName>
</protein>
<dbReference type="Proteomes" id="UP001604277">
    <property type="component" value="Unassembled WGS sequence"/>
</dbReference>
<reference evidence="3" key="1">
    <citation type="submission" date="2024-07" db="EMBL/GenBank/DDBJ databases">
        <title>Two chromosome-level genome assemblies of Korean endemic species Abeliophyllum distichum and Forsythia ovata (Oleaceae).</title>
        <authorList>
            <person name="Jang H."/>
        </authorList>
    </citation>
    <scope>NUCLEOTIDE SEQUENCE [LARGE SCALE GENOMIC DNA]</scope>
</reference>
<proteinExistence type="predicted"/>
<evidence type="ECO:0000256" key="1">
    <source>
        <dbReference type="SAM" id="MobiDB-lite"/>
    </source>
</evidence>
<accession>A0ABD1UAR7</accession>